<dbReference type="GO" id="GO:0080146">
    <property type="term" value="F:L-cysteine desulfhydrase activity"/>
    <property type="evidence" value="ECO:0007669"/>
    <property type="project" value="TreeGrafter"/>
</dbReference>
<dbReference type="HAMAP" id="MF_01845">
    <property type="entry name" value="UPF0597"/>
    <property type="match status" value="1"/>
</dbReference>
<evidence type="ECO:0000313" key="4">
    <source>
        <dbReference type="Proteomes" id="UP000199158"/>
    </source>
</evidence>
<name>A0A1H8CME3_9FIRM</name>
<dbReference type="InterPro" id="IPR021144">
    <property type="entry name" value="UPF0597"/>
</dbReference>
<gene>
    <name evidence="3" type="ORF">SAMN05216180_2229</name>
</gene>
<dbReference type="OrthoDB" id="41906at2"/>
<dbReference type="Proteomes" id="UP000199158">
    <property type="component" value="Unassembled WGS sequence"/>
</dbReference>
<sequence>MSISKEKYQKYVNILKEELIPALGCTEPIAIAYAAAKAREVLGTMPEKIVAECSGNIIKNVKGVIVPTTKDLRGIEAAAIIGAVGGDSSKELEVLTGVTQQHLDLAKTMIQKHVCEEKILNTPAKLHIIVRMYKGDQSSMVEIIHTHTGIVRIEKNDEVLLDVPHSQEENNDGQTDRSCLNVEDIIEFANTVVIDDIKEVLAKQVEYNTAISKEGLNKIYGANIGITLLSTYGDDVKVRAKAAAAAGSDARMGGCEMPVVINSGSGNQGMTVSLPVIEYAKELSVTTERLYRALCVSNLIAIHQKTKIGRLSAYCGAVSAATGAGAGITYLYGGGIKEISQTITSTLANVSGIVCDGAKPSCAAKIASSLDAALLACYMTMQSRGFKSGEGIVKDGVEGTIDSVSRLAKDGMQVTDEEILKIMIDD</sequence>
<comment type="similarity">
    <text evidence="1">Belongs to the UPF0597 family.</text>
</comment>
<evidence type="ECO:0000313" key="3">
    <source>
        <dbReference type="EMBL" id="SEM96210.1"/>
    </source>
</evidence>
<dbReference type="Pfam" id="PF03313">
    <property type="entry name" value="SDH_alpha"/>
    <property type="match status" value="1"/>
</dbReference>
<feature type="domain" description="Serine dehydratase-like alpha subunit" evidence="2">
    <location>
        <begin position="91"/>
        <end position="421"/>
    </location>
</feature>
<dbReference type="PANTHER" id="PTHR30501:SF2">
    <property type="entry name" value="UPF0597 PROTEIN YHAM"/>
    <property type="match status" value="1"/>
</dbReference>
<protein>
    <recommendedName>
        <fullName evidence="1">UPF0597 protein SAMN05216180_2229</fullName>
    </recommendedName>
</protein>
<dbReference type="InterPro" id="IPR005130">
    <property type="entry name" value="Ser_deHydtase-like_asu"/>
</dbReference>
<dbReference type="GO" id="GO:0019450">
    <property type="term" value="P:L-cysteine catabolic process to pyruvate"/>
    <property type="evidence" value="ECO:0007669"/>
    <property type="project" value="TreeGrafter"/>
</dbReference>
<proteinExistence type="inferred from homology"/>
<dbReference type="PIRSF" id="PIRSF006054">
    <property type="entry name" value="UCP006054"/>
    <property type="match status" value="1"/>
</dbReference>
<evidence type="ECO:0000259" key="2">
    <source>
        <dbReference type="Pfam" id="PF03313"/>
    </source>
</evidence>
<evidence type="ECO:0000256" key="1">
    <source>
        <dbReference type="HAMAP-Rule" id="MF_01845"/>
    </source>
</evidence>
<dbReference type="AlphaFoldDB" id="A0A1H8CME3"/>
<keyword evidence="4" id="KW-1185">Reference proteome</keyword>
<dbReference type="PANTHER" id="PTHR30501">
    <property type="entry name" value="UPF0597 PROTEIN YHAM"/>
    <property type="match status" value="1"/>
</dbReference>
<dbReference type="RefSeq" id="WP_092755040.1">
    <property type="nucleotide sequence ID" value="NZ_FOCG01000002.1"/>
</dbReference>
<dbReference type="EMBL" id="FOCG01000002">
    <property type="protein sequence ID" value="SEM96210.1"/>
    <property type="molecule type" value="Genomic_DNA"/>
</dbReference>
<organism evidence="3 4">
    <name type="scientific">Hydrogenoanaerobacterium saccharovorans</name>
    <dbReference type="NCBI Taxonomy" id="474960"/>
    <lineage>
        <taxon>Bacteria</taxon>
        <taxon>Bacillati</taxon>
        <taxon>Bacillota</taxon>
        <taxon>Clostridia</taxon>
        <taxon>Eubacteriales</taxon>
        <taxon>Oscillospiraceae</taxon>
        <taxon>Hydrogenoanaerobacterium</taxon>
    </lineage>
</organism>
<reference evidence="3 4" key="1">
    <citation type="submission" date="2016-10" db="EMBL/GenBank/DDBJ databases">
        <authorList>
            <person name="de Groot N.N."/>
        </authorList>
    </citation>
    <scope>NUCLEOTIDE SEQUENCE [LARGE SCALE GENOMIC DNA]</scope>
    <source>
        <strain evidence="3 4">CGMCC 1.5070</strain>
    </source>
</reference>
<accession>A0A1H8CME3</accession>